<dbReference type="EMBL" id="JAESWB010000181">
    <property type="protein sequence ID" value="MBL4953394.1"/>
    <property type="molecule type" value="Genomic_DNA"/>
</dbReference>
<accession>A0ABS1TPZ2</accession>
<evidence type="ECO:0000313" key="3">
    <source>
        <dbReference type="Proteomes" id="UP000623967"/>
    </source>
</evidence>
<name>A0ABS1TPZ2_9BACI</name>
<dbReference type="PROSITE" id="PS50965">
    <property type="entry name" value="NERD"/>
    <property type="match status" value="1"/>
</dbReference>
<protein>
    <submittedName>
        <fullName evidence="2">NERD domain-containing protein</fullName>
    </submittedName>
</protein>
<evidence type="ECO:0000313" key="2">
    <source>
        <dbReference type="EMBL" id="MBL4953394.1"/>
    </source>
</evidence>
<dbReference type="Pfam" id="PF08378">
    <property type="entry name" value="NERD"/>
    <property type="match status" value="1"/>
</dbReference>
<evidence type="ECO:0000259" key="1">
    <source>
        <dbReference type="PROSITE" id="PS50965"/>
    </source>
</evidence>
<reference evidence="2 3" key="1">
    <citation type="submission" date="2021-01" db="EMBL/GenBank/DDBJ databases">
        <title>Genome public.</title>
        <authorList>
            <person name="Liu C."/>
            <person name="Sun Q."/>
        </authorList>
    </citation>
    <scope>NUCLEOTIDE SEQUENCE [LARGE SCALE GENOMIC DNA]</scope>
    <source>
        <strain evidence="2 3">YIM B02564</strain>
    </source>
</reference>
<organism evidence="2 3">
    <name type="scientific">Neobacillus paridis</name>
    <dbReference type="NCBI Taxonomy" id="2803862"/>
    <lineage>
        <taxon>Bacteria</taxon>
        <taxon>Bacillati</taxon>
        <taxon>Bacillota</taxon>
        <taxon>Bacilli</taxon>
        <taxon>Bacillales</taxon>
        <taxon>Bacillaceae</taxon>
        <taxon>Neobacillus</taxon>
    </lineage>
</organism>
<proteinExistence type="predicted"/>
<dbReference type="RefSeq" id="WP_202654642.1">
    <property type="nucleotide sequence ID" value="NZ_JAESWB010000181.1"/>
</dbReference>
<dbReference type="InterPro" id="IPR011528">
    <property type="entry name" value="NERD"/>
</dbReference>
<dbReference type="Proteomes" id="UP000623967">
    <property type="component" value="Unassembled WGS sequence"/>
</dbReference>
<comment type="caution">
    <text evidence="2">The sequence shown here is derived from an EMBL/GenBank/DDBJ whole genome shotgun (WGS) entry which is preliminary data.</text>
</comment>
<gene>
    <name evidence="2" type="ORF">JK635_14385</name>
</gene>
<keyword evidence="3" id="KW-1185">Reference proteome</keyword>
<feature type="domain" description="NERD" evidence="1">
    <location>
        <begin position="36"/>
        <end position="146"/>
    </location>
</feature>
<sequence>MKRFRPVPYELKVLRVLNSRMILSEKERLDYINAEKGFEGELKFDQLTKKLQGEVFIINNLLLKVGNTYFQIDTTIIFQTALIIFEVKNFEGDHFLESRKFFKFPKREIKNPFNQLDRNTSLMRQLLQQLGFQIQVESWVTFVNPEFSLFQAPLDLPVILPSQLNRFMKNMDMQPSKLNSVHKRLAEKLISLHHEKSPYTQLPVYDYEQLKKIITCPRCFSFMVLLGRNKCICPKCSYIEKIDSVVLRSVDDYRLLFPERKITTQGIYVWCGEVVSEKIIRRVLKTYFKEIGFGRWVYFE</sequence>